<organism evidence="1 2">
    <name type="scientific">Candidatus Thiothrix phosphatis</name>
    <dbReference type="NCBI Taxonomy" id="3112415"/>
    <lineage>
        <taxon>Bacteria</taxon>
        <taxon>Pseudomonadati</taxon>
        <taxon>Pseudomonadota</taxon>
        <taxon>Gammaproteobacteria</taxon>
        <taxon>Thiotrichales</taxon>
        <taxon>Thiotrichaceae</taxon>
        <taxon>Thiothrix</taxon>
    </lineage>
</organism>
<sequence>MNRRILLIVALALPILVLGVDAFMHHLQRANGEAVTLPIEGFDPRDLLSGHYLQYRVDYGVENGCDGYIGAASVCLRPTRGIYPRGDLPADCGLFIQGHCDDHGIFLADIERFYIPEEYAQSLEDKVRDHQGELALSVDRQGNAAIRDLLIDGKPWKEVAQTSH</sequence>
<proteinExistence type="predicted"/>
<gene>
    <name evidence="1" type="ORF">VSS37_08225</name>
</gene>
<evidence type="ECO:0000313" key="2">
    <source>
        <dbReference type="Proteomes" id="UP001308005"/>
    </source>
</evidence>
<protein>
    <submittedName>
        <fullName evidence="1">GDYXXLXY domain-containing protein</fullName>
    </submittedName>
</protein>
<name>A0ABU6CXW5_9GAMM</name>
<reference evidence="2" key="1">
    <citation type="submission" date="2023-07" db="EMBL/GenBank/DDBJ databases">
        <title>The carbon used by Thiothrix.</title>
        <authorList>
            <person name="Chen L."/>
        </authorList>
    </citation>
    <scope>NUCLEOTIDE SEQUENCE [LARGE SCALE GENOMIC DNA]</scope>
</reference>
<accession>A0ABU6CXW5</accession>
<comment type="caution">
    <text evidence="1">The sequence shown here is derived from an EMBL/GenBank/DDBJ whole genome shotgun (WGS) entry which is preliminary data.</text>
</comment>
<dbReference type="Proteomes" id="UP001308005">
    <property type="component" value="Unassembled WGS sequence"/>
</dbReference>
<dbReference type="RefSeq" id="WP_324694348.1">
    <property type="nucleotide sequence ID" value="NZ_JAYMYJ010000082.1"/>
</dbReference>
<keyword evidence="2" id="KW-1185">Reference proteome</keyword>
<dbReference type="InterPro" id="IPR025833">
    <property type="entry name" value="GDYXXLXY"/>
</dbReference>
<evidence type="ECO:0000313" key="1">
    <source>
        <dbReference type="EMBL" id="MEB4590959.1"/>
    </source>
</evidence>
<dbReference type="EMBL" id="JAYMYJ010000082">
    <property type="protein sequence ID" value="MEB4590959.1"/>
    <property type="molecule type" value="Genomic_DNA"/>
</dbReference>
<dbReference type="Pfam" id="PF14345">
    <property type="entry name" value="GDYXXLXY"/>
    <property type="match status" value="1"/>
</dbReference>